<proteinExistence type="predicted"/>
<dbReference type="EMBL" id="CM047589">
    <property type="protein sequence ID" value="KAI9920534.1"/>
    <property type="molecule type" value="Genomic_DNA"/>
</dbReference>
<evidence type="ECO:0000313" key="1">
    <source>
        <dbReference type="EMBL" id="KAI9920534.1"/>
    </source>
</evidence>
<evidence type="ECO:0000313" key="2">
    <source>
        <dbReference type="Proteomes" id="UP001163321"/>
    </source>
</evidence>
<comment type="caution">
    <text evidence="1">The sequence shown here is derived from an EMBL/GenBank/DDBJ whole genome shotgun (WGS) entry which is preliminary data.</text>
</comment>
<name>A0ACC0WP31_9STRA</name>
<gene>
    <name evidence="1" type="ORF">PsorP6_015783</name>
</gene>
<sequence>MKFLSTLAAAFMALRATTAVDATEHVERGLILGGTTVPIGKKLYTGGIRYASGNISFCGCVLISPIHVLTVTVCANPLDAKFVALGTHYNIGNRDGEELRVISAQNHTQYNPISGSFDFAILTLERPSKFAFDSIKLPKRDDSDIVVGMQATDMGWGVTKDPEDIPSYELQSVSLPVWSNADCLPILIVDHTSVCAGGEAGKDTCWGDHGGPLIVEHGAGDADDVLIGLSSWGLGICGTKGQPSAYSRVSAALPWIYSVTKGQKTRQ</sequence>
<accession>A0ACC0WP31</accession>
<reference evidence="1 2" key="1">
    <citation type="journal article" date="2022" name="bioRxiv">
        <title>The genome of the oomycete Peronosclerospora sorghi, a cosmopolitan pathogen of maize and sorghum, is inflated with dispersed pseudogenes.</title>
        <authorList>
            <person name="Fletcher K."/>
            <person name="Martin F."/>
            <person name="Isakeit T."/>
            <person name="Cavanaugh K."/>
            <person name="Magill C."/>
            <person name="Michelmore R."/>
        </authorList>
    </citation>
    <scope>NUCLEOTIDE SEQUENCE [LARGE SCALE GENOMIC DNA]</scope>
    <source>
        <strain evidence="1">P6</strain>
    </source>
</reference>
<organism evidence="1 2">
    <name type="scientific">Peronosclerospora sorghi</name>
    <dbReference type="NCBI Taxonomy" id="230839"/>
    <lineage>
        <taxon>Eukaryota</taxon>
        <taxon>Sar</taxon>
        <taxon>Stramenopiles</taxon>
        <taxon>Oomycota</taxon>
        <taxon>Peronosporomycetes</taxon>
        <taxon>Peronosporales</taxon>
        <taxon>Peronosporaceae</taxon>
        <taxon>Peronosclerospora</taxon>
    </lineage>
</organism>
<keyword evidence="2" id="KW-1185">Reference proteome</keyword>
<protein>
    <submittedName>
        <fullName evidence="1">Uncharacterized protein</fullName>
    </submittedName>
</protein>
<dbReference type="Proteomes" id="UP001163321">
    <property type="component" value="Chromosome 10"/>
</dbReference>